<comment type="caution">
    <text evidence="1">The sequence shown here is derived from an EMBL/GenBank/DDBJ whole genome shotgun (WGS) entry which is preliminary data.</text>
</comment>
<reference evidence="1 2" key="1">
    <citation type="submission" date="2012-10" db="EMBL/GenBank/DDBJ databases">
        <title>Draft Genome Sequence of Paenibacillus popilliae ATCC 14706T.</title>
        <authorList>
            <person name="Iiyama K."/>
            <person name="Mori K."/>
            <person name="Mon H."/>
            <person name="Chieda Y."/>
            <person name="Lee J.M."/>
            <person name="Kusakabe T."/>
            <person name="Tashiro K."/>
            <person name="Asano S."/>
            <person name="Yasunaga-Aoki C."/>
            <person name="Shimizu S."/>
        </authorList>
    </citation>
    <scope>NUCLEOTIDE SEQUENCE [LARGE SCALE GENOMIC DNA]</scope>
    <source>
        <strain evidence="1 2">ATCC 14706</strain>
    </source>
</reference>
<dbReference type="Proteomes" id="UP000029453">
    <property type="component" value="Unassembled WGS sequence"/>
</dbReference>
<protein>
    <submittedName>
        <fullName evidence="1">UDP-N-acetylglucosamine enolpyruvyl transferase</fullName>
    </submittedName>
</protein>
<dbReference type="AlphaFoldDB" id="M9M5W2"/>
<evidence type="ECO:0000313" key="1">
    <source>
        <dbReference type="EMBL" id="GAC42773.1"/>
    </source>
</evidence>
<keyword evidence="2" id="KW-1185">Reference proteome</keyword>
<proteinExistence type="predicted"/>
<dbReference type="EMBL" id="BALG01000133">
    <property type="protein sequence ID" value="GAC42773.1"/>
    <property type="molecule type" value="Genomic_DNA"/>
</dbReference>
<gene>
    <name evidence="1" type="ORF">PPOP_2133</name>
</gene>
<keyword evidence="1" id="KW-0808">Transferase</keyword>
<accession>M9M5W2</accession>
<organism evidence="1 2">
    <name type="scientific">Paenibacillus popilliae ATCC 14706</name>
    <dbReference type="NCBI Taxonomy" id="1212764"/>
    <lineage>
        <taxon>Bacteria</taxon>
        <taxon>Bacillati</taxon>
        <taxon>Bacillota</taxon>
        <taxon>Bacilli</taxon>
        <taxon>Bacillales</taxon>
        <taxon>Paenibacillaceae</taxon>
        <taxon>Paenibacillus</taxon>
    </lineage>
</organism>
<sequence length="60" mass="7001">MDKIYLTGYEIRNPVAPEQNNFKLSQVRLDLTVSYEGDDMSLEVYEKLIRGINSYLETLN</sequence>
<dbReference type="GO" id="GO:0016740">
    <property type="term" value="F:transferase activity"/>
    <property type="evidence" value="ECO:0007669"/>
    <property type="project" value="UniProtKB-KW"/>
</dbReference>
<evidence type="ECO:0000313" key="2">
    <source>
        <dbReference type="Proteomes" id="UP000029453"/>
    </source>
</evidence>
<name>M9M5W2_PAEPP</name>